<dbReference type="RefSeq" id="WP_045074311.1">
    <property type="nucleotide sequence ID" value="NZ_CP011005.1"/>
</dbReference>
<gene>
    <name evidence="1" type="ORF">UM93_05880</name>
</gene>
<dbReference type="PATRIC" id="fig|1618207.4.peg.1192"/>
<dbReference type="KEGG" id="ari:UM93_05880"/>
<dbReference type="Proteomes" id="UP000061839">
    <property type="component" value="Chromosome"/>
</dbReference>
<keyword evidence="2" id="KW-1185">Reference proteome</keyword>
<evidence type="ECO:0000313" key="2">
    <source>
        <dbReference type="Proteomes" id="UP000061839"/>
    </source>
</evidence>
<reference evidence="1 2" key="1">
    <citation type="journal article" date="2015" name="Genome Announc.">
        <title>Complete Genome Sequencing of Protease-Producing Novel Arthrobacter sp. Strain IHBB 11108 Using PacBio Single-Molecule Real-Time Sequencing Technology.</title>
        <authorList>
            <person name="Kiran S."/>
            <person name="Swarnkar M.K."/>
            <person name="Pal M."/>
            <person name="Thakur R."/>
            <person name="Tewari R."/>
            <person name="Singh A.K."/>
            <person name="Gulati A."/>
        </authorList>
    </citation>
    <scope>NUCLEOTIDE SEQUENCE [LARGE SCALE GENOMIC DNA]</scope>
    <source>
        <strain evidence="1 2">IHBB 11108</strain>
    </source>
</reference>
<evidence type="ECO:0000313" key="1">
    <source>
        <dbReference type="EMBL" id="AJT41161.1"/>
    </source>
</evidence>
<accession>A0A0D4BYI6</accession>
<proteinExistence type="predicted"/>
<protein>
    <submittedName>
        <fullName evidence="1">Uncharacterized protein</fullName>
    </submittedName>
</protein>
<organism evidence="1 2">
    <name type="scientific">Psychromicrobium lacuslunae</name>
    <dbReference type="NCBI Taxonomy" id="1618207"/>
    <lineage>
        <taxon>Bacteria</taxon>
        <taxon>Bacillati</taxon>
        <taxon>Actinomycetota</taxon>
        <taxon>Actinomycetes</taxon>
        <taxon>Micrococcales</taxon>
        <taxon>Micrococcaceae</taxon>
        <taxon>Psychromicrobium</taxon>
    </lineage>
</organism>
<name>A0A0D4BYI6_9MICC</name>
<dbReference type="AlphaFoldDB" id="A0A0D4BYI6"/>
<dbReference type="HOGENOM" id="CLU_2875933_0_0_11"/>
<sequence length="63" mass="6221">MEPTTPGDLVANAAAAGAVSSGDVSGLGAEHPTKPKIAATTTTAGITALTAEREFEALRLLSI</sequence>
<dbReference type="EMBL" id="CP011005">
    <property type="protein sequence ID" value="AJT41161.1"/>
    <property type="molecule type" value="Genomic_DNA"/>
</dbReference>